<dbReference type="KEGG" id="hmi:soil367_17650"/>
<evidence type="ECO:0008006" key="5">
    <source>
        <dbReference type="Google" id="ProtNLM"/>
    </source>
</evidence>
<protein>
    <recommendedName>
        <fullName evidence="5">Carboxypeptidase regulatory-like domain-containing protein</fullName>
    </recommendedName>
</protein>
<evidence type="ECO:0000313" key="3">
    <source>
        <dbReference type="EMBL" id="QCF27599.1"/>
    </source>
</evidence>
<evidence type="ECO:0000313" key="4">
    <source>
        <dbReference type="Proteomes" id="UP000298049"/>
    </source>
</evidence>
<feature type="signal peptide" evidence="2">
    <location>
        <begin position="1"/>
        <end position="28"/>
    </location>
</feature>
<dbReference type="PROSITE" id="PS51257">
    <property type="entry name" value="PROKAR_LIPOPROTEIN"/>
    <property type="match status" value="1"/>
</dbReference>
<feature type="region of interest" description="Disordered" evidence="1">
    <location>
        <begin position="25"/>
        <end position="46"/>
    </location>
</feature>
<dbReference type="Proteomes" id="UP000298049">
    <property type="component" value="Chromosome"/>
</dbReference>
<sequence>MQSKRYWSLFLMALLALMLAGCGGSSSSSDDDSDTPAESGTEVSGTASAAPNQVALLEQKNLFEVALEFVVPPLAAAMTGLEPIQGASVELIRVDNEGNQIGEVIATTTTSVTGHYTLRLPADVNLAGDLVVRIGSKPGAQLRAQVVSRSVNITPVSEYVLKKFIERGTDLNSLSPDTVVSISGKVEEFDIAALGGENIDALLARLEADAGDYVNSQIDLAVSEPADGASLDGVYYSTNMTLVLGDTDDGSPGTFETQVFKDIFALDAQGAGVIDLTITGGVTLFAQMRGSDNNSGTVYKGVDIGDGESENLEAAYTDNNVVTIQAPFHEEVEPENNTGFRAPATDFRLQPVPGMGLMFSAPSEVLVRYALTDTDAVDANNKLGEELKRGIEAFIRTPTAATNADLTGAFGRVYLSTTVSDGGQIEAEAEASTITFDGAGHFTNAASPRYRFTRANNASVQLVTEQANSGSASYTLASDGTISFGGDPTAYIDESFSFVAVANLDEATNNLGTTLLLKKPATTPEVSGKQYRIMSAGLGLGLGQAGNISLIGSRFNSELTMGTVTAGETEVTRDLSISVVTKTSLEGQINLTQLKTSQAADVTVGSHGETTIVVVDGERTTTYEGFFNAEGSLGVFMVRVNEGENDANQLGLAVLIEKI</sequence>
<dbReference type="EMBL" id="CP031093">
    <property type="protein sequence ID" value="QCF27599.1"/>
    <property type="molecule type" value="Genomic_DNA"/>
</dbReference>
<feature type="chain" id="PRO_5020496128" description="Carboxypeptidase regulatory-like domain-containing protein" evidence="2">
    <location>
        <begin position="29"/>
        <end position="659"/>
    </location>
</feature>
<feature type="compositionally biased region" description="Polar residues" evidence="1">
    <location>
        <begin position="36"/>
        <end position="46"/>
    </location>
</feature>
<accession>A0A4P7XK73</accession>
<dbReference type="OrthoDB" id="6344911at2"/>
<dbReference type="RefSeq" id="WP_136550311.1">
    <property type="nucleotide sequence ID" value="NZ_CP031093.1"/>
</dbReference>
<gene>
    <name evidence="3" type="ORF">soil367_17650</name>
</gene>
<evidence type="ECO:0000256" key="2">
    <source>
        <dbReference type="SAM" id="SignalP"/>
    </source>
</evidence>
<reference evidence="3 4" key="1">
    <citation type="submission" date="2018-07" db="EMBL/GenBank/DDBJ databases">
        <title>Marsedoiliclastica nanhaica gen. nov. sp. nov., a novel marine hydrocarbonoclastic bacterium isolated from an in-situ enriched hydrocarbon-degrading consortium in deep-sea sediment.</title>
        <authorList>
            <person name="Dong C."/>
            <person name="Ma T."/>
            <person name="Liu R."/>
            <person name="Shao Z."/>
        </authorList>
    </citation>
    <scope>NUCLEOTIDE SEQUENCE [LARGE SCALE GENOMIC DNA]</scope>
    <source>
        <strain evidence="4">soil36-7</strain>
    </source>
</reference>
<keyword evidence="4" id="KW-1185">Reference proteome</keyword>
<name>A0A4P7XK73_9ALTE</name>
<keyword evidence="2" id="KW-0732">Signal</keyword>
<dbReference type="AlphaFoldDB" id="A0A4P7XK73"/>
<organism evidence="3 4">
    <name type="scientific">Hydrocarboniclastica marina</name>
    <dbReference type="NCBI Taxonomy" id="2259620"/>
    <lineage>
        <taxon>Bacteria</taxon>
        <taxon>Pseudomonadati</taxon>
        <taxon>Pseudomonadota</taxon>
        <taxon>Gammaproteobacteria</taxon>
        <taxon>Alteromonadales</taxon>
        <taxon>Alteromonadaceae</taxon>
        <taxon>Hydrocarboniclastica</taxon>
    </lineage>
</organism>
<evidence type="ECO:0000256" key="1">
    <source>
        <dbReference type="SAM" id="MobiDB-lite"/>
    </source>
</evidence>
<proteinExistence type="predicted"/>